<dbReference type="PROSITE" id="PS50293">
    <property type="entry name" value="TPR_REGION"/>
    <property type="match status" value="1"/>
</dbReference>
<dbReference type="Gene3D" id="1.25.40.10">
    <property type="entry name" value="Tetratricopeptide repeat domain"/>
    <property type="match status" value="1"/>
</dbReference>
<feature type="compositionally biased region" description="Low complexity" evidence="5">
    <location>
        <begin position="206"/>
        <end position="218"/>
    </location>
</feature>
<protein>
    <recommendedName>
        <fullName evidence="9">Tetratricopeptide repeat protein</fullName>
    </recommendedName>
</protein>
<organism evidence="7 8">
    <name type="scientific">Candidatus Chromulinivorax destructor</name>
    <dbReference type="NCBI Taxonomy" id="2066483"/>
    <lineage>
        <taxon>Bacteria</taxon>
        <taxon>Candidatus Babelota</taxon>
        <taxon>Candidatus Babeliae</taxon>
        <taxon>Candidatus Babeliales</taxon>
        <taxon>Candidatus Chromulinivoraceae</taxon>
        <taxon>Candidatus Chromulinivorax</taxon>
    </lineage>
</organism>
<feature type="compositionally biased region" description="Polar residues" evidence="5">
    <location>
        <begin position="393"/>
        <end position="403"/>
    </location>
</feature>
<evidence type="ECO:0000256" key="4">
    <source>
        <dbReference type="SAM" id="Coils"/>
    </source>
</evidence>
<evidence type="ECO:0000313" key="7">
    <source>
        <dbReference type="EMBL" id="AXK60949.1"/>
    </source>
</evidence>
<keyword evidence="6" id="KW-0732">Signal</keyword>
<feature type="compositionally biased region" description="Basic and acidic residues" evidence="5">
    <location>
        <begin position="268"/>
        <end position="289"/>
    </location>
</feature>
<feature type="compositionally biased region" description="Basic and acidic residues" evidence="5">
    <location>
        <begin position="233"/>
        <end position="254"/>
    </location>
</feature>
<dbReference type="Proteomes" id="UP000254834">
    <property type="component" value="Chromosome"/>
</dbReference>
<feature type="compositionally biased region" description="Basic and acidic residues" evidence="5">
    <location>
        <begin position="310"/>
        <end position="344"/>
    </location>
</feature>
<evidence type="ECO:0000256" key="1">
    <source>
        <dbReference type="ARBA" id="ARBA00022737"/>
    </source>
</evidence>
<feature type="compositionally biased region" description="Polar residues" evidence="5">
    <location>
        <begin position="346"/>
        <end position="362"/>
    </location>
</feature>
<feature type="region of interest" description="Disordered" evidence="5">
    <location>
        <begin position="153"/>
        <end position="418"/>
    </location>
</feature>
<name>A0A345ZCD2_9BACT</name>
<evidence type="ECO:0008006" key="9">
    <source>
        <dbReference type="Google" id="ProtNLM"/>
    </source>
</evidence>
<dbReference type="InterPro" id="IPR019734">
    <property type="entry name" value="TPR_rpt"/>
</dbReference>
<dbReference type="Pfam" id="PF00515">
    <property type="entry name" value="TPR_1"/>
    <property type="match status" value="1"/>
</dbReference>
<keyword evidence="1" id="KW-0677">Repeat</keyword>
<feature type="repeat" description="TPR" evidence="3">
    <location>
        <begin position="103"/>
        <end position="136"/>
    </location>
</feature>
<dbReference type="Pfam" id="PF13432">
    <property type="entry name" value="TPR_16"/>
    <property type="match status" value="1"/>
</dbReference>
<dbReference type="InterPro" id="IPR051685">
    <property type="entry name" value="Ycf3/AcsC/BcsC/TPR_MFPF"/>
</dbReference>
<dbReference type="PROSITE" id="PS50005">
    <property type="entry name" value="TPR"/>
    <property type="match status" value="1"/>
</dbReference>
<sequence>MFCLGMDFMKKIYVALLCFSISFSLDAGIDTWQKNRKAVELYRAQKYEQALELYNELIVNDPYNAVYNYNIAEILYRQNQYEQAAQSYKRVPMYALKKKQLAEYAWYGAGNSFYQLKQWQNAIEMYEQALKIDPENEQTRHNLWLAQQELAKEQYEDQQDDSNSSGDESNGTKDQSKQDQNSKNSKKENSSDKAKWKDDHELNKGSSPSEESSSSEKQSSGDDEDSDNDSSEAFEKGKSSQEKNSDAGDEKQNESSESQGQQDDVDSQGEKSSDEKKSHQEKNGKREERDQLDEENASAEKTDNGTSQKGQDKDVLQDAQEKNLDEKLQEHQQKLDDVAAHVEENITPSQNEQAGLEENSNNLEHEQSKENASSQSEDLQDSTQNSELKKPASTGSQKQSLKNDLQELYESKSSEDDRFNSHYAEIMQALENHEEQIQRYVIKNKVAEKMVGQHGKKGW</sequence>
<dbReference type="OrthoDB" id="1525165at2"/>
<gene>
    <name evidence="7" type="ORF">C0J27_04405</name>
</gene>
<accession>A0A345ZCD2</accession>
<keyword evidence="2 3" id="KW-0802">TPR repeat</keyword>
<dbReference type="SUPFAM" id="SSF48452">
    <property type="entry name" value="TPR-like"/>
    <property type="match status" value="1"/>
</dbReference>
<evidence type="ECO:0000256" key="6">
    <source>
        <dbReference type="SAM" id="SignalP"/>
    </source>
</evidence>
<feature type="compositionally biased region" description="Acidic residues" evidence="5">
    <location>
        <begin position="221"/>
        <end position="232"/>
    </location>
</feature>
<evidence type="ECO:0000313" key="8">
    <source>
        <dbReference type="Proteomes" id="UP000254834"/>
    </source>
</evidence>
<evidence type="ECO:0000256" key="5">
    <source>
        <dbReference type="SAM" id="MobiDB-lite"/>
    </source>
</evidence>
<proteinExistence type="predicted"/>
<evidence type="ECO:0000256" key="2">
    <source>
        <dbReference type="ARBA" id="ARBA00022803"/>
    </source>
</evidence>
<dbReference type="EMBL" id="CP025544">
    <property type="protein sequence ID" value="AXK60949.1"/>
    <property type="molecule type" value="Genomic_DNA"/>
</dbReference>
<feature type="compositionally biased region" description="Polar residues" evidence="5">
    <location>
        <begin position="370"/>
        <end position="386"/>
    </location>
</feature>
<feature type="coiled-coil region" evidence="4">
    <location>
        <begin position="423"/>
        <end position="450"/>
    </location>
</feature>
<dbReference type="KEGG" id="cdes:C0J27_04405"/>
<dbReference type="SMART" id="SM00028">
    <property type="entry name" value="TPR"/>
    <property type="match status" value="3"/>
</dbReference>
<dbReference type="PANTHER" id="PTHR44943">
    <property type="entry name" value="CELLULOSE SYNTHASE OPERON PROTEIN C"/>
    <property type="match status" value="1"/>
</dbReference>
<keyword evidence="8" id="KW-1185">Reference proteome</keyword>
<keyword evidence="4" id="KW-0175">Coiled coil</keyword>
<feature type="compositionally biased region" description="Basic and acidic residues" evidence="5">
    <location>
        <begin position="185"/>
        <end position="203"/>
    </location>
</feature>
<feature type="compositionally biased region" description="Basic and acidic residues" evidence="5">
    <location>
        <begin position="409"/>
        <end position="418"/>
    </location>
</feature>
<dbReference type="PANTHER" id="PTHR44943:SF4">
    <property type="entry name" value="TPR REPEAT-CONTAINING PROTEIN MJ0798"/>
    <property type="match status" value="1"/>
</dbReference>
<dbReference type="AlphaFoldDB" id="A0A345ZCD2"/>
<dbReference type="InterPro" id="IPR011990">
    <property type="entry name" value="TPR-like_helical_dom_sf"/>
</dbReference>
<feature type="signal peptide" evidence="6">
    <location>
        <begin position="1"/>
        <end position="27"/>
    </location>
</feature>
<feature type="chain" id="PRO_5016609622" description="Tetratricopeptide repeat protein" evidence="6">
    <location>
        <begin position="28"/>
        <end position="459"/>
    </location>
</feature>
<evidence type="ECO:0000256" key="3">
    <source>
        <dbReference type="PROSITE-ProRule" id="PRU00339"/>
    </source>
</evidence>
<reference evidence="7 8" key="1">
    <citation type="submission" date="2017-12" db="EMBL/GenBank/DDBJ databases">
        <title>Chromulinavorax destructans is a abundant pathogen of dominant heterotrophic picoflagllates.</title>
        <authorList>
            <person name="Deeg C.M."/>
            <person name="Zimmer M."/>
            <person name="Suttle C.A."/>
        </authorList>
    </citation>
    <scope>NUCLEOTIDE SEQUENCE [LARGE SCALE GENOMIC DNA]</scope>
    <source>
        <strain evidence="7 8">SeV1</strain>
    </source>
</reference>